<dbReference type="FunFam" id="3.40.50.300:FF:000221">
    <property type="entry name" value="Multidrug ABC transporter ATP-binding protein"/>
    <property type="match status" value="1"/>
</dbReference>
<sequence length="589" mass="65876">MKKNQFTSISTIYKLTLELAGDKENEFKKSLIYFTLAFVSQGLAFGMFYPMLKSMFAETFILSNTFLYLGVMALFSVISFWAKWKGHDFDYTGNIVEISHDIRTKLGVALRKMPLEKLSRYKTGELNSIFSSNVDESVLHMGMIASMFLQIIIVPITIVIFTFFVDYRLALLILLILPFAIPLYNWKRNDSNKEKVEFNKANAILEADFIEYIQGLPVLRAVNKVGVNAQNLHDSIAHVKEVQKEGLHKGQIPFVLMGILIEITLLALVFIGSYFILDNSLSIITLAAAVIVVSRLSEPLSIFLGVVSVFDIMDSAFNRIKAIFAINPLIIEKPYQEAETFDITFDNVSFAYENQKTNALKKVSFSMPNKTMTAIVGHSGCGKTTLTKMIMRYSDPQTGSIKIGGINIKNMSSIDLMKNISVVFQDVYLFDDTIMNNIRMANQNATDKEVEIAAQSAFCHEFISRLPAGYNTTIGDIGGSLSGGEKQRISIARAILKNAPIVILDEPTAALDTQSEVAVQKAIDKLLEDKTVIVIAHRLSTISSADNILVLDNGEVIEMGTHNELVNNKDKYFDMWSAQQRVKEWSLDA</sequence>
<dbReference type="InterPro" id="IPR036640">
    <property type="entry name" value="ABC1_TM_sf"/>
</dbReference>
<feature type="domain" description="ABC transporter" evidence="10">
    <location>
        <begin position="343"/>
        <end position="578"/>
    </location>
</feature>
<feature type="domain" description="ABC transmembrane type-1" evidence="11">
    <location>
        <begin position="98"/>
        <end position="310"/>
    </location>
</feature>
<dbReference type="HOGENOM" id="CLU_000604_84_9_7"/>
<evidence type="ECO:0000313" key="13">
    <source>
        <dbReference type="Proteomes" id="UP000000939"/>
    </source>
</evidence>
<evidence type="ECO:0000256" key="8">
    <source>
        <dbReference type="ARBA" id="ARBA00023136"/>
    </source>
</evidence>
<dbReference type="SUPFAM" id="SSF90123">
    <property type="entry name" value="ABC transporter transmembrane region"/>
    <property type="match status" value="1"/>
</dbReference>
<evidence type="ECO:0000256" key="4">
    <source>
        <dbReference type="ARBA" id="ARBA00022692"/>
    </source>
</evidence>
<gene>
    <name evidence="12" type="ordered locus">Arnit_0537</name>
</gene>
<dbReference type="InterPro" id="IPR017871">
    <property type="entry name" value="ABC_transporter-like_CS"/>
</dbReference>
<dbReference type="OrthoDB" id="9772049at2"/>
<accession>D5UZG5</accession>
<dbReference type="RefSeq" id="WP_013134347.1">
    <property type="nucleotide sequence ID" value="NC_014166.1"/>
</dbReference>
<dbReference type="Proteomes" id="UP000000939">
    <property type="component" value="Chromosome"/>
</dbReference>
<keyword evidence="8 9" id="KW-0472">Membrane</keyword>
<feature type="transmembrane region" description="Helical" evidence="9">
    <location>
        <begin position="254"/>
        <end position="277"/>
    </location>
</feature>
<feature type="transmembrane region" description="Helical" evidence="9">
    <location>
        <begin position="138"/>
        <end position="161"/>
    </location>
</feature>
<keyword evidence="7 9" id="KW-1133">Transmembrane helix</keyword>
<dbReference type="InterPro" id="IPR003593">
    <property type="entry name" value="AAA+_ATPase"/>
</dbReference>
<proteinExistence type="predicted"/>
<evidence type="ECO:0000256" key="7">
    <source>
        <dbReference type="ARBA" id="ARBA00022989"/>
    </source>
</evidence>
<dbReference type="GO" id="GO:0005524">
    <property type="term" value="F:ATP binding"/>
    <property type="evidence" value="ECO:0007669"/>
    <property type="project" value="UniProtKB-KW"/>
</dbReference>
<feature type="transmembrane region" description="Helical" evidence="9">
    <location>
        <begin position="31"/>
        <end position="49"/>
    </location>
</feature>
<comment type="subcellular location">
    <subcellularLocation>
        <location evidence="1">Cell membrane</location>
        <topology evidence="1">Multi-pass membrane protein</topology>
    </subcellularLocation>
</comment>
<evidence type="ECO:0000256" key="9">
    <source>
        <dbReference type="SAM" id="Phobius"/>
    </source>
</evidence>
<dbReference type="PROSITE" id="PS50929">
    <property type="entry name" value="ABC_TM1F"/>
    <property type="match status" value="1"/>
</dbReference>
<evidence type="ECO:0000256" key="6">
    <source>
        <dbReference type="ARBA" id="ARBA00022840"/>
    </source>
</evidence>
<keyword evidence="4 9" id="KW-0812">Transmembrane</keyword>
<evidence type="ECO:0000313" key="12">
    <source>
        <dbReference type="EMBL" id="ADG92202.1"/>
    </source>
</evidence>
<keyword evidence="5" id="KW-0547">Nucleotide-binding</keyword>
<evidence type="ECO:0000256" key="2">
    <source>
        <dbReference type="ARBA" id="ARBA00022448"/>
    </source>
</evidence>
<dbReference type="Gene3D" id="3.40.50.300">
    <property type="entry name" value="P-loop containing nucleotide triphosphate hydrolases"/>
    <property type="match status" value="1"/>
</dbReference>
<dbReference type="GO" id="GO:0140359">
    <property type="term" value="F:ABC-type transporter activity"/>
    <property type="evidence" value="ECO:0007669"/>
    <property type="project" value="InterPro"/>
</dbReference>
<dbReference type="SMART" id="SM00382">
    <property type="entry name" value="AAA"/>
    <property type="match status" value="1"/>
</dbReference>
<evidence type="ECO:0000259" key="11">
    <source>
        <dbReference type="PROSITE" id="PS50929"/>
    </source>
</evidence>
<dbReference type="Gene3D" id="1.20.1560.10">
    <property type="entry name" value="ABC transporter type 1, transmembrane domain"/>
    <property type="match status" value="1"/>
</dbReference>
<dbReference type="Pfam" id="PF00664">
    <property type="entry name" value="ABC_membrane"/>
    <property type="match status" value="1"/>
</dbReference>
<feature type="transmembrane region" description="Helical" evidence="9">
    <location>
        <begin position="61"/>
        <end position="82"/>
    </location>
</feature>
<evidence type="ECO:0000256" key="1">
    <source>
        <dbReference type="ARBA" id="ARBA00004651"/>
    </source>
</evidence>
<keyword evidence="6" id="KW-0067">ATP-binding</keyword>
<keyword evidence="3" id="KW-1003">Cell membrane</keyword>
<dbReference type="InterPro" id="IPR011527">
    <property type="entry name" value="ABC1_TM_dom"/>
</dbReference>
<dbReference type="GO" id="GO:0034040">
    <property type="term" value="F:ATPase-coupled lipid transmembrane transporter activity"/>
    <property type="evidence" value="ECO:0007669"/>
    <property type="project" value="TreeGrafter"/>
</dbReference>
<dbReference type="GO" id="GO:0016887">
    <property type="term" value="F:ATP hydrolysis activity"/>
    <property type="evidence" value="ECO:0007669"/>
    <property type="project" value="InterPro"/>
</dbReference>
<dbReference type="InterPro" id="IPR027417">
    <property type="entry name" value="P-loop_NTPase"/>
</dbReference>
<dbReference type="KEGG" id="ant:Arnit_0537"/>
<dbReference type="AlphaFoldDB" id="D5UZG5"/>
<name>D5UZG5_ARCNC</name>
<dbReference type="PANTHER" id="PTHR24221:SF397">
    <property type="entry name" value="ABC TRANSPORTER, ATP-BINDING TRANSMEMBRANE PROTEIN"/>
    <property type="match status" value="1"/>
</dbReference>
<dbReference type="GO" id="GO:0005886">
    <property type="term" value="C:plasma membrane"/>
    <property type="evidence" value="ECO:0007669"/>
    <property type="project" value="UniProtKB-SubCell"/>
</dbReference>
<keyword evidence="13" id="KW-1185">Reference proteome</keyword>
<dbReference type="Pfam" id="PF00005">
    <property type="entry name" value="ABC_tran"/>
    <property type="match status" value="1"/>
</dbReference>
<dbReference type="InterPro" id="IPR039421">
    <property type="entry name" value="Type_1_exporter"/>
</dbReference>
<dbReference type="STRING" id="572480.Arnit_0537"/>
<dbReference type="PANTHER" id="PTHR24221">
    <property type="entry name" value="ATP-BINDING CASSETTE SUB-FAMILY B"/>
    <property type="match status" value="1"/>
</dbReference>
<dbReference type="InterPro" id="IPR003439">
    <property type="entry name" value="ABC_transporter-like_ATP-bd"/>
</dbReference>
<dbReference type="EMBL" id="CP001999">
    <property type="protein sequence ID" value="ADG92202.1"/>
    <property type="molecule type" value="Genomic_DNA"/>
</dbReference>
<dbReference type="SUPFAM" id="SSF52540">
    <property type="entry name" value="P-loop containing nucleoside triphosphate hydrolases"/>
    <property type="match status" value="1"/>
</dbReference>
<reference evidence="12 13" key="1">
    <citation type="journal article" date="2010" name="Stand. Genomic Sci.">
        <title>Complete genome sequence of Arcobacter nitrofigilis type strain (CI).</title>
        <authorList>
            <person name="Pati A."/>
            <person name="Gronow S."/>
            <person name="Lapidus A."/>
            <person name="Copeland A."/>
            <person name="Glavina Del Rio T."/>
            <person name="Nolan M."/>
            <person name="Lucas S."/>
            <person name="Tice H."/>
            <person name="Cheng J.F."/>
            <person name="Han C."/>
            <person name="Chertkov O."/>
            <person name="Bruce D."/>
            <person name="Tapia R."/>
            <person name="Goodwin L."/>
            <person name="Pitluck S."/>
            <person name="Liolios K."/>
            <person name="Ivanova N."/>
            <person name="Mavromatis K."/>
            <person name="Chen A."/>
            <person name="Palaniappan K."/>
            <person name="Land M."/>
            <person name="Hauser L."/>
            <person name="Chang Y.J."/>
            <person name="Jeffries C.D."/>
            <person name="Detter J.C."/>
            <person name="Rohde M."/>
            <person name="Goker M."/>
            <person name="Bristow J."/>
            <person name="Eisen J.A."/>
            <person name="Markowitz V."/>
            <person name="Hugenholtz P."/>
            <person name="Klenk H.P."/>
            <person name="Kyrpides N.C."/>
        </authorList>
    </citation>
    <scope>NUCLEOTIDE SEQUENCE [LARGE SCALE GENOMIC DNA]</scope>
    <source>
        <strain evidence="13">ATCC 33309 / DSM 7299 / CCUG 15893 / LMG 7604 / NCTC 12251 / CI</strain>
    </source>
</reference>
<evidence type="ECO:0000259" key="10">
    <source>
        <dbReference type="PROSITE" id="PS50893"/>
    </source>
</evidence>
<dbReference type="PROSITE" id="PS00211">
    <property type="entry name" value="ABC_TRANSPORTER_1"/>
    <property type="match status" value="1"/>
</dbReference>
<organism evidence="12 13">
    <name type="scientific">Arcobacter nitrofigilis (strain ATCC 33309 / DSM 7299 / CCUG 15893 / LMG 7604 / NCTC 12251 / CI)</name>
    <name type="common">Campylobacter nitrofigilis</name>
    <dbReference type="NCBI Taxonomy" id="572480"/>
    <lineage>
        <taxon>Bacteria</taxon>
        <taxon>Pseudomonadati</taxon>
        <taxon>Campylobacterota</taxon>
        <taxon>Epsilonproteobacteria</taxon>
        <taxon>Campylobacterales</taxon>
        <taxon>Arcobacteraceae</taxon>
        <taxon>Arcobacter</taxon>
    </lineage>
</organism>
<keyword evidence="2" id="KW-0813">Transport</keyword>
<dbReference type="eggNOG" id="COG1132">
    <property type="taxonomic scope" value="Bacteria"/>
</dbReference>
<dbReference type="PROSITE" id="PS50893">
    <property type="entry name" value="ABC_TRANSPORTER_2"/>
    <property type="match status" value="1"/>
</dbReference>
<evidence type="ECO:0000256" key="3">
    <source>
        <dbReference type="ARBA" id="ARBA00022475"/>
    </source>
</evidence>
<feature type="transmembrane region" description="Helical" evidence="9">
    <location>
        <begin position="167"/>
        <end position="186"/>
    </location>
</feature>
<protein>
    <submittedName>
        <fullName evidence="12">ABC transporter related protein</fullName>
    </submittedName>
</protein>
<evidence type="ECO:0000256" key="5">
    <source>
        <dbReference type="ARBA" id="ARBA00022741"/>
    </source>
</evidence>